<feature type="non-terminal residue" evidence="2">
    <location>
        <position position="1"/>
    </location>
</feature>
<accession>A0A151JRR8</accession>
<sequence length="143" mass="16519">KTLSDTRWECRVESVKAVRFQIKQYKTIESFSKEDLLKNCNNFHILLQDGQISDIDGTDLFEELLSFIQVVPENNQNFCPNIYIAIRILLTLPVTIVTAERSFLKLKLIKNYLRSNTSQERLVGLAMIVAFHLHTSEIESEVS</sequence>
<evidence type="ECO:0000259" key="1">
    <source>
        <dbReference type="Pfam" id="PF05699"/>
    </source>
</evidence>
<protein>
    <recommendedName>
        <fullName evidence="1">HAT C-terminal dimerisation domain-containing protein</fullName>
    </recommendedName>
</protein>
<dbReference type="InterPro" id="IPR008906">
    <property type="entry name" value="HATC_C_dom"/>
</dbReference>
<dbReference type="Pfam" id="PF05699">
    <property type="entry name" value="Dimer_Tnp_hAT"/>
    <property type="match status" value="1"/>
</dbReference>
<dbReference type="EMBL" id="KQ978603">
    <property type="protein sequence ID" value="KYN29925.1"/>
    <property type="molecule type" value="Genomic_DNA"/>
</dbReference>
<dbReference type="Proteomes" id="UP000078492">
    <property type="component" value="Unassembled WGS sequence"/>
</dbReference>
<dbReference type="PANTHER" id="PTHR45749">
    <property type="match status" value="1"/>
</dbReference>
<evidence type="ECO:0000313" key="3">
    <source>
        <dbReference type="Proteomes" id="UP000078492"/>
    </source>
</evidence>
<dbReference type="GO" id="GO:0046983">
    <property type="term" value="F:protein dimerization activity"/>
    <property type="evidence" value="ECO:0007669"/>
    <property type="project" value="InterPro"/>
</dbReference>
<dbReference type="AlphaFoldDB" id="A0A151JRR8"/>
<dbReference type="STRING" id="471704.A0A151JRR8"/>
<organism evidence="2 3">
    <name type="scientific">Trachymyrmex cornetzi</name>
    <dbReference type="NCBI Taxonomy" id="471704"/>
    <lineage>
        <taxon>Eukaryota</taxon>
        <taxon>Metazoa</taxon>
        <taxon>Ecdysozoa</taxon>
        <taxon>Arthropoda</taxon>
        <taxon>Hexapoda</taxon>
        <taxon>Insecta</taxon>
        <taxon>Pterygota</taxon>
        <taxon>Neoptera</taxon>
        <taxon>Endopterygota</taxon>
        <taxon>Hymenoptera</taxon>
        <taxon>Apocrita</taxon>
        <taxon>Aculeata</taxon>
        <taxon>Formicoidea</taxon>
        <taxon>Formicidae</taxon>
        <taxon>Myrmicinae</taxon>
        <taxon>Trachymyrmex</taxon>
    </lineage>
</organism>
<name>A0A151JRR8_9HYME</name>
<gene>
    <name evidence="2" type="ORF">ALC57_00614</name>
</gene>
<reference evidence="2 3" key="1">
    <citation type="submission" date="2015-09" db="EMBL/GenBank/DDBJ databases">
        <title>Trachymyrmex cornetzi WGS genome.</title>
        <authorList>
            <person name="Nygaard S."/>
            <person name="Hu H."/>
            <person name="Boomsma J."/>
            <person name="Zhang G."/>
        </authorList>
    </citation>
    <scope>NUCLEOTIDE SEQUENCE [LARGE SCALE GENOMIC DNA]</scope>
    <source>
        <strain evidence="2">Tcor2-1</strain>
        <tissue evidence="2">Whole body</tissue>
    </source>
</reference>
<proteinExistence type="predicted"/>
<dbReference type="PANTHER" id="PTHR45749:SF35">
    <property type="entry name" value="AC-LIKE TRANSPOSASE-RELATED"/>
    <property type="match status" value="1"/>
</dbReference>
<keyword evidence="3" id="KW-1185">Reference proteome</keyword>
<evidence type="ECO:0000313" key="2">
    <source>
        <dbReference type="EMBL" id="KYN29925.1"/>
    </source>
</evidence>
<feature type="domain" description="HAT C-terminal dimerisation" evidence="1">
    <location>
        <begin position="62"/>
        <end position="129"/>
    </location>
</feature>